<dbReference type="InterPro" id="IPR013783">
    <property type="entry name" value="Ig-like_fold"/>
</dbReference>
<feature type="domain" description="Fibronectin type-III" evidence="1">
    <location>
        <begin position="732"/>
        <end position="823"/>
    </location>
</feature>
<dbReference type="Gene3D" id="2.60.40.10">
    <property type="entry name" value="Immunoglobulins"/>
    <property type="match status" value="10"/>
</dbReference>
<protein>
    <recommendedName>
        <fullName evidence="1">Fibronectin type-III domain-containing protein</fullName>
    </recommendedName>
</protein>
<feature type="non-terminal residue" evidence="2">
    <location>
        <position position="995"/>
    </location>
</feature>
<dbReference type="PROSITE" id="PS50853">
    <property type="entry name" value="FN3"/>
    <property type="match status" value="9"/>
</dbReference>
<dbReference type="Pfam" id="PF00041">
    <property type="entry name" value="fn3"/>
    <property type="match status" value="6"/>
</dbReference>
<dbReference type="PANTHER" id="PTHR46957:SF7">
    <property type="entry name" value="USHERIN"/>
    <property type="match status" value="1"/>
</dbReference>
<proteinExistence type="predicted"/>
<feature type="domain" description="Fibronectin type-III" evidence="1">
    <location>
        <begin position="428"/>
        <end position="530"/>
    </location>
</feature>
<evidence type="ECO:0000313" key="3">
    <source>
        <dbReference type="Proteomes" id="UP001142489"/>
    </source>
</evidence>
<feature type="domain" description="Fibronectin type-III" evidence="1">
    <location>
        <begin position="628"/>
        <end position="728"/>
    </location>
</feature>
<feature type="non-terminal residue" evidence="2">
    <location>
        <position position="1"/>
    </location>
</feature>
<dbReference type="OrthoDB" id="9024956at2759"/>
<dbReference type="FunFam" id="2.60.40.10:FF:001004">
    <property type="entry name" value="Usherin"/>
    <property type="match status" value="1"/>
</dbReference>
<dbReference type="InterPro" id="IPR050713">
    <property type="entry name" value="RTP_Phos/Ushers"/>
</dbReference>
<evidence type="ECO:0000259" key="1">
    <source>
        <dbReference type="PROSITE" id="PS50853"/>
    </source>
</evidence>
<dbReference type="SMART" id="SM00060">
    <property type="entry name" value="FN3"/>
    <property type="match status" value="9"/>
</dbReference>
<keyword evidence="3" id="KW-1185">Reference proteome</keyword>
<dbReference type="FunFam" id="2.60.40.10:FF:001390">
    <property type="entry name" value="Usherin"/>
    <property type="match status" value="1"/>
</dbReference>
<dbReference type="EMBL" id="JAPFRF010000002">
    <property type="protein sequence ID" value="KAJ7341075.1"/>
    <property type="molecule type" value="Genomic_DNA"/>
</dbReference>
<dbReference type="FunFam" id="2.60.40.10:FF:001023">
    <property type="entry name" value="usherin"/>
    <property type="match status" value="1"/>
</dbReference>
<name>A0A9Q0Y289_9SAUR</name>
<organism evidence="2 3">
    <name type="scientific">Phrynocephalus forsythii</name>
    <dbReference type="NCBI Taxonomy" id="171643"/>
    <lineage>
        <taxon>Eukaryota</taxon>
        <taxon>Metazoa</taxon>
        <taxon>Chordata</taxon>
        <taxon>Craniata</taxon>
        <taxon>Vertebrata</taxon>
        <taxon>Euteleostomi</taxon>
        <taxon>Lepidosauria</taxon>
        <taxon>Squamata</taxon>
        <taxon>Bifurcata</taxon>
        <taxon>Unidentata</taxon>
        <taxon>Episquamata</taxon>
        <taxon>Toxicofera</taxon>
        <taxon>Iguania</taxon>
        <taxon>Acrodonta</taxon>
        <taxon>Agamidae</taxon>
        <taxon>Agaminae</taxon>
        <taxon>Phrynocephalus</taxon>
    </lineage>
</organism>
<feature type="domain" description="Fibronectin type-III" evidence="1">
    <location>
        <begin position="242"/>
        <end position="339"/>
    </location>
</feature>
<gene>
    <name evidence="2" type="ORF">JRQ81_004778</name>
</gene>
<reference evidence="2" key="1">
    <citation type="journal article" date="2023" name="DNA Res.">
        <title>Chromosome-level genome assembly of Phrynocephalus forsythii using third-generation DNA sequencing and Hi-C analysis.</title>
        <authorList>
            <person name="Qi Y."/>
            <person name="Zhao W."/>
            <person name="Zhao Y."/>
            <person name="Niu C."/>
            <person name="Cao S."/>
            <person name="Zhang Y."/>
        </authorList>
    </citation>
    <scope>NUCLEOTIDE SEQUENCE</scope>
    <source>
        <tissue evidence="2">Muscle</tissue>
    </source>
</reference>
<dbReference type="AlphaFoldDB" id="A0A9Q0Y289"/>
<dbReference type="FunFam" id="2.60.40.10:FF:002683">
    <property type="entry name" value="Predicted protein"/>
    <property type="match status" value="1"/>
</dbReference>
<dbReference type="FunFam" id="2.60.40.10:FF:000819">
    <property type="entry name" value="Usherin"/>
    <property type="match status" value="1"/>
</dbReference>
<dbReference type="PANTHER" id="PTHR46957">
    <property type="entry name" value="CYTOKINE RECEPTOR"/>
    <property type="match status" value="1"/>
</dbReference>
<comment type="caution">
    <text evidence="2">The sequence shown here is derived from an EMBL/GenBank/DDBJ whole genome shotgun (WGS) entry which is preliminary data.</text>
</comment>
<dbReference type="Proteomes" id="UP001142489">
    <property type="component" value="Unassembled WGS sequence"/>
</dbReference>
<dbReference type="CDD" id="cd00063">
    <property type="entry name" value="FN3"/>
    <property type="match status" value="9"/>
</dbReference>
<dbReference type="SUPFAM" id="SSF49265">
    <property type="entry name" value="Fibronectin type III"/>
    <property type="match status" value="5"/>
</dbReference>
<sequence>WQEPEEVNGNLQRYILYIANNEENVTVWNVVYNSTVLLHDYTIRQLSPGTEYFFKLAACTGGGCTLSELASAITTESTPEGVPAPDARSYSSDSFNISWTKPKYPNGNYGLYMNSILVQNSSKLSYYISGLPPWSLHSFRVQACTAKGCALGPLVIACTIEDAPEGKVEVFVINSGSRGVQVKWYPPQGPNGDILYAVLFTGTFYTDEGTEKVSEHFDPIQHMLPTFFSALIHPCFSTGPDGMLPPRLSSAGPTSLQVVWSIPVHNNAPGLPSYRLQMRPKHSPDDILELISKPTASLSHIVTDLQPYTSYEIRVIASNGYGDTYSNWTLMVTAEDKPGPIDPPLLMNVTSRGATISWQHPSKPNGVITHYNIYQNGQLHAVVSGTTSKCLVRDLHPYTVYHFQVEGCTSNGCSLSPETPPIQTLPDAPEDIPAPELYSDTPTSVLVLWQPPLHPNGLVENVTLERRVKGTQQISTVASLPLNHSKSYLDQSMALSPWTKYEYRILASTFNGGINSSAWAEVITRPSRPAGIQPPTVTALSPDTVKVFWKPPLILNGEILSYEIRMPDPRVTLTSNLSSSMSHIVTNLIPFTNYSVTIVACSGGGSYIGGCTESLPTFLVTHPALPQGITPLSVTPISESFIAVTWQPPARPNGRDIRYELLRRKIQQPLASNPPEDLNLWHNIYSGTQWFYEDKGLSRYTTYEYKLVVHNEVGYTASEEAVTTTLAGFPKKGSNVTARSLNHTAVEVEWSTPTLQDLQGNVEYYILSWNDTFQNKSRKIPGSENHAVIGKLHPNTEYRILLHVFNGVHNVASEAVEVTTSDGEPEGMFPPEVVIINSTAVRVIWTSPSNPNGVVTEYSVYVNNKRYETGMKAPGSFLLADLSPFTIYDIQVEVCTVYACVKSNRTQITTVEDEPKELSSPRIQVLSSRSLQINWASPGLPNGIILGYELLRKAHHRCPVSQQLSKHQSGGACLSLACGINENICGKLCYNPEFQ</sequence>
<dbReference type="InterPro" id="IPR036116">
    <property type="entry name" value="FN3_sf"/>
</dbReference>
<dbReference type="FunFam" id="2.60.40.10:FF:001037">
    <property type="entry name" value="Usherin"/>
    <property type="match status" value="1"/>
</dbReference>
<feature type="domain" description="Fibronectin type-III" evidence="1">
    <location>
        <begin position="340"/>
        <end position="427"/>
    </location>
</feature>
<evidence type="ECO:0000313" key="2">
    <source>
        <dbReference type="EMBL" id="KAJ7341075.1"/>
    </source>
</evidence>
<feature type="domain" description="Fibronectin type-III" evidence="1">
    <location>
        <begin position="82"/>
        <end position="166"/>
    </location>
</feature>
<feature type="domain" description="Fibronectin type-III" evidence="1">
    <location>
        <begin position="1"/>
        <end position="81"/>
    </location>
</feature>
<feature type="domain" description="Fibronectin type-III" evidence="1">
    <location>
        <begin position="531"/>
        <end position="624"/>
    </location>
</feature>
<accession>A0A9Q0Y289</accession>
<feature type="domain" description="Fibronectin type-III" evidence="1">
    <location>
        <begin position="827"/>
        <end position="916"/>
    </location>
</feature>
<dbReference type="InterPro" id="IPR003961">
    <property type="entry name" value="FN3_dom"/>
</dbReference>